<organism evidence="2 3">
    <name type="scientific">Paraburkholderia bryophila</name>
    <dbReference type="NCBI Taxonomy" id="420952"/>
    <lineage>
        <taxon>Bacteria</taxon>
        <taxon>Pseudomonadati</taxon>
        <taxon>Pseudomonadota</taxon>
        <taxon>Betaproteobacteria</taxon>
        <taxon>Burkholderiales</taxon>
        <taxon>Burkholderiaceae</taxon>
        <taxon>Paraburkholderia</taxon>
    </lineage>
</organism>
<evidence type="ECO:0000256" key="1">
    <source>
        <dbReference type="SAM" id="MobiDB-lite"/>
    </source>
</evidence>
<accession>A0A329BIG1</accession>
<dbReference type="RefSeq" id="WP_111934712.1">
    <property type="nucleotide sequence ID" value="NZ_CADFFP010000030.1"/>
</dbReference>
<dbReference type="EMBL" id="QLTK01000028">
    <property type="protein sequence ID" value="RAS21520.1"/>
    <property type="molecule type" value="Genomic_DNA"/>
</dbReference>
<feature type="compositionally biased region" description="Polar residues" evidence="1">
    <location>
        <begin position="1"/>
        <end position="15"/>
    </location>
</feature>
<dbReference type="Proteomes" id="UP000248918">
    <property type="component" value="Unassembled WGS sequence"/>
</dbReference>
<comment type="caution">
    <text evidence="2">The sequence shown here is derived from an EMBL/GenBank/DDBJ whole genome shotgun (WGS) entry which is preliminary data.</text>
</comment>
<gene>
    <name evidence="2" type="ORF">BX591_12840</name>
</gene>
<dbReference type="OrthoDB" id="9133590at2"/>
<protein>
    <submittedName>
        <fullName evidence="2">Uncharacterized protein</fullName>
    </submittedName>
</protein>
<evidence type="ECO:0000313" key="2">
    <source>
        <dbReference type="EMBL" id="RAS21520.1"/>
    </source>
</evidence>
<name>A0A329BIG1_9BURK</name>
<evidence type="ECO:0000313" key="3">
    <source>
        <dbReference type="Proteomes" id="UP000248918"/>
    </source>
</evidence>
<reference evidence="2 3" key="1">
    <citation type="submission" date="2018-06" db="EMBL/GenBank/DDBJ databases">
        <title>Genomic Encyclopedia of Type Strains, Phase III (KMG-III): the genomes of soil and plant-associated and newly described type strains.</title>
        <authorList>
            <person name="Whitman W."/>
        </authorList>
    </citation>
    <scope>NUCLEOTIDE SEQUENCE [LARGE SCALE GENOMIC DNA]</scope>
    <source>
        <strain evidence="2 3">LMG 23644</strain>
    </source>
</reference>
<feature type="compositionally biased region" description="Polar residues" evidence="1">
    <location>
        <begin position="101"/>
        <end position="112"/>
    </location>
</feature>
<feature type="region of interest" description="Disordered" evidence="1">
    <location>
        <begin position="1"/>
        <end position="127"/>
    </location>
</feature>
<sequence>MNVQPTGSTRPNDPLQTGAAEGNVQGGRPRSAPAIFDGSDVGGARHDDASASVHGALGTAGGERQQARQPPELNSPLLRAALTQPNQPADPASWIPLPRQRSGSPQPGTSTGAEGHQSGGRPAALSSARARRVAARIVRQLEAGWDAPRIAAELQLPHAIVRRMASSYLQRRVAAVDEQIRVELARLASRAGAAPAAEPDVRGEAIRLLQAGVGRDDIARSLHLTERQVAEIHGQLLDDEFAEIDMEAFKQMVGDETGFVSD</sequence>
<dbReference type="AlphaFoldDB" id="A0A329BIG1"/>
<proteinExistence type="predicted"/>